<reference evidence="2 3" key="1">
    <citation type="submission" date="2021-05" db="EMBL/GenBank/DDBJ databases">
        <title>A Polyphasic approach of four new species of the genus Ohtaekwangia: Ohtaekwangia histidinii sp. nov., Ohtaekwangia cretensis sp. nov., Ohtaekwangia indiensis sp. nov., Ohtaekwangia reichenbachii sp. nov. from diverse environment.</title>
        <authorList>
            <person name="Octaviana S."/>
        </authorList>
    </citation>
    <scope>NUCLEOTIDE SEQUENCE [LARGE SCALE GENOMIC DNA]</scope>
    <source>
        <strain evidence="2 3">PWU37</strain>
    </source>
</reference>
<evidence type="ECO:0000313" key="2">
    <source>
        <dbReference type="EMBL" id="MBT1686643.1"/>
    </source>
</evidence>
<evidence type="ECO:0000313" key="3">
    <source>
        <dbReference type="Proteomes" id="UP001319180"/>
    </source>
</evidence>
<proteinExistence type="predicted"/>
<sequence length="197" mass="20943">MKKLSILIAALLPFVAGAQDFNQDLASARTAYDAGKLEDARFAMQQMLNDIDVLVGKEIIKILPAKMDALASNPKEDQVTANTGIAGAQVQRTYGTGTKNATVDIMSNSPLIGSVNAILSIPFIGNSGDGTQKVVKVQGYKGVLQKSVDTETNKESFTLQVPLSSALLTFTVNESSEADVLRLANTIPVTQIAKMVQ</sequence>
<organism evidence="2 3">
    <name type="scientific">Dawidia soli</name>
    <dbReference type="NCBI Taxonomy" id="2782352"/>
    <lineage>
        <taxon>Bacteria</taxon>
        <taxon>Pseudomonadati</taxon>
        <taxon>Bacteroidota</taxon>
        <taxon>Cytophagia</taxon>
        <taxon>Cytophagales</taxon>
        <taxon>Chryseotaleaceae</taxon>
        <taxon>Dawidia</taxon>
    </lineage>
</organism>
<evidence type="ECO:0008006" key="4">
    <source>
        <dbReference type="Google" id="ProtNLM"/>
    </source>
</evidence>
<feature type="chain" id="PRO_5042849971" description="DUF4251 domain-containing protein" evidence="1">
    <location>
        <begin position="19"/>
        <end position="197"/>
    </location>
</feature>
<dbReference type="Proteomes" id="UP001319180">
    <property type="component" value="Unassembled WGS sequence"/>
</dbReference>
<gene>
    <name evidence="2" type="ORF">KK078_08755</name>
</gene>
<dbReference type="EMBL" id="JAHESC010000010">
    <property type="protein sequence ID" value="MBT1686643.1"/>
    <property type="molecule type" value="Genomic_DNA"/>
</dbReference>
<feature type="signal peptide" evidence="1">
    <location>
        <begin position="1"/>
        <end position="18"/>
    </location>
</feature>
<comment type="caution">
    <text evidence="2">The sequence shown here is derived from an EMBL/GenBank/DDBJ whole genome shotgun (WGS) entry which is preliminary data.</text>
</comment>
<accession>A0AAP2D738</accession>
<evidence type="ECO:0000256" key="1">
    <source>
        <dbReference type="SAM" id="SignalP"/>
    </source>
</evidence>
<dbReference type="RefSeq" id="WP_254089880.1">
    <property type="nucleotide sequence ID" value="NZ_JAHESC010000010.1"/>
</dbReference>
<dbReference type="AlphaFoldDB" id="A0AAP2D738"/>
<protein>
    <recommendedName>
        <fullName evidence="4">DUF4251 domain-containing protein</fullName>
    </recommendedName>
</protein>
<keyword evidence="1" id="KW-0732">Signal</keyword>
<keyword evidence="3" id="KW-1185">Reference proteome</keyword>
<name>A0AAP2D738_9BACT</name>